<comment type="caution">
    <text evidence="1">The sequence shown here is derived from an EMBL/GenBank/DDBJ whole genome shotgun (WGS) entry which is preliminary data.</text>
</comment>
<keyword evidence="2" id="KW-1185">Reference proteome</keyword>
<gene>
    <name evidence="1" type="ORF">LOD99_10472</name>
</gene>
<name>A0AAV7KGF1_9METZ</name>
<organism evidence="1 2">
    <name type="scientific">Oopsacas minuta</name>
    <dbReference type="NCBI Taxonomy" id="111878"/>
    <lineage>
        <taxon>Eukaryota</taxon>
        <taxon>Metazoa</taxon>
        <taxon>Porifera</taxon>
        <taxon>Hexactinellida</taxon>
        <taxon>Hexasterophora</taxon>
        <taxon>Lyssacinosida</taxon>
        <taxon>Leucopsacidae</taxon>
        <taxon>Oopsacas</taxon>
    </lineage>
</organism>
<protein>
    <submittedName>
        <fullName evidence="1">Uncharacterized protein</fullName>
    </submittedName>
</protein>
<reference evidence="1 2" key="1">
    <citation type="journal article" date="2023" name="BMC Biol.">
        <title>The compact genome of the sponge Oopsacas minuta (Hexactinellida) is lacking key metazoan core genes.</title>
        <authorList>
            <person name="Santini S."/>
            <person name="Schenkelaars Q."/>
            <person name="Jourda C."/>
            <person name="Duchesne M."/>
            <person name="Belahbib H."/>
            <person name="Rocher C."/>
            <person name="Selva M."/>
            <person name="Riesgo A."/>
            <person name="Vervoort M."/>
            <person name="Leys S.P."/>
            <person name="Kodjabachian L."/>
            <person name="Le Bivic A."/>
            <person name="Borchiellini C."/>
            <person name="Claverie J.M."/>
            <person name="Renard E."/>
        </authorList>
    </citation>
    <scope>NUCLEOTIDE SEQUENCE [LARGE SCALE GENOMIC DNA]</scope>
    <source>
        <strain evidence="1">SPO-2</strain>
    </source>
</reference>
<dbReference type="Proteomes" id="UP001165289">
    <property type="component" value="Unassembled WGS sequence"/>
</dbReference>
<proteinExistence type="predicted"/>
<evidence type="ECO:0000313" key="2">
    <source>
        <dbReference type="Proteomes" id="UP001165289"/>
    </source>
</evidence>
<sequence length="145" mass="16370">MQAQAPDFSIGSVFSDISTSLYKPTDLSNSLTLSETVLGVTAVGHDVTLSSECTSDLFSSLSHSQTELSVRLDKLKREGKREQIGWELERKELLHKLQILTLELSQQKLRVETEEAHRLTDIEELEESLQAARAHIRMLQVCLLY</sequence>
<evidence type="ECO:0000313" key="1">
    <source>
        <dbReference type="EMBL" id="KAI6660194.1"/>
    </source>
</evidence>
<dbReference type="EMBL" id="JAKMXF010000038">
    <property type="protein sequence ID" value="KAI6660194.1"/>
    <property type="molecule type" value="Genomic_DNA"/>
</dbReference>
<accession>A0AAV7KGF1</accession>
<dbReference type="AlphaFoldDB" id="A0AAV7KGF1"/>